<gene>
    <name evidence="2" type="ORF">TIFTF001_047717</name>
</gene>
<dbReference type="Proteomes" id="UP001187192">
    <property type="component" value="Unassembled WGS sequence"/>
</dbReference>
<evidence type="ECO:0000313" key="3">
    <source>
        <dbReference type="Proteomes" id="UP001187192"/>
    </source>
</evidence>
<keyword evidence="3" id="KW-1185">Reference proteome</keyword>
<organism evidence="2 3">
    <name type="scientific">Ficus carica</name>
    <name type="common">Common fig</name>
    <dbReference type="NCBI Taxonomy" id="3494"/>
    <lineage>
        <taxon>Eukaryota</taxon>
        <taxon>Viridiplantae</taxon>
        <taxon>Streptophyta</taxon>
        <taxon>Embryophyta</taxon>
        <taxon>Tracheophyta</taxon>
        <taxon>Spermatophyta</taxon>
        <taxon>Magnoliopsida</taxon>
        <taxon>eudicotyledons</taxon>
        <taxon>Gunneridae</taxon>
        <taxon>Pentapetalae</taxon>
        <taxon>rosids</taxon>
        <taxon>fabids</taxon>
        <taxon>Rosales</taxon>
        <taxon>Moraceae</taxon>
        <taxon>Ficeae</taxon>
        <taxon>Ficus</taxon>
    </lineage>
</organism>
<name>A0AA88CKW6_FICCA</name>
<dbReference type="AlphaFoldDB" id="A0AA88CKW6"/>
<comment type="caution">
    <text evidence="2">The sequence shown here is derived from an EMBL/GenBank/DDBJ whole genome shotgun (WGS) entry which is preliminary data.</text>
</comment>
<evidence type="ECO:0000313" key="2">
    <source>
        <dbReference type="EMBL" id="GMN25313.1"/>
    </source>
</evidence>
<feature type="region of interest" description="Disordered" evidence="1">
    <location>
        <begin position="41"/>
        <end position="71"/>
    </location>
</feature>
<dbReference type="EMBL" id="BTGU01005566">
    <property type="protein sequence ID" value="GMN25313.1"/>
    <property type="molecule type" value="Genomic_DNA"/>
</dbReference>
<reference evidence="2" key="1">
    <citation type="submission" date="2023-07" db="EMBL/GenBank/DDBJ databases">
        <title>draft genome sequence of fig (Ficus carica).</title>
        <authorList>
            <person name="Takahashi T."/>
            <person name="Nishimura K."/>
        </authorList>
    </citation>
    <scope>NUCLEOTIDE SEQUENCE</scope>
</reference>
<protein>
    <submittedName>
        <fullName evidence="2">Uncharacterized protein</fullName>
    </submittedName>
</protein>
<feature type="compositionally biased region" description="Pro residues" evidence="1">
    <location>
        <begin position="62"/>
        <end position="71"/>
    </location>
</feature>
<evidence type="ECO:0000256" key="1">
    <source>
        <dbReference type="SAM" id="MobiDB-lite"/>
    </source>
</evidence>
<sequence length="71" mass="7820">MTTPHELFCGKKVVVAGRKLITYVYAVGFVDEVCSGLSTSVTSGQLDRDNRTSIESLRVPKFQPPEPPIRP</sequence>
<proteinExistence type="predicted"/>
<accession>A0AA88CKW6</accession>